<comment type="caution">
    <text evidence="2">The sequence shown here is derived from an EMBL/GenBank/DDBJ whole genome shotgun (WGS) entry which is preliminary data.</text>
</comment>
<keyword evidence="1" id="KW-0472">Membrane</keyword>
<dbReference type="RefSeq" id="WP_062642894.1">
    <property type="nucleotide sequence ID" value="NZ_FCOL02000146.1"/>
</dbReference>
<dbReference type="AlphaFoldDB" id="A0A158KW97"/>
<protein>
    <submittedName>
        <fullName evidence="2">Uncharacterized protein</fullName>
    </submittedName>
</protein>
<feature type="transmembrane region" description="Helical" evidence="1">
    <location>
        <begin position="6"/>
        <end position="25"/>
    </location>
</feature>
<proteinExistence type="predicted"/>
<keyword evidence="1" id="KW-1133">Transmembrane helix</keyword>
<keyword evidence="1" id="KW-0812">Transmembrane</keyword>
<dbReference type="Proteomes" id="UP000054925">
    <property type="component" value="Unassembled WGS sequence"/>
</dbReference>
<accession>A0A158KW97</accession>
<gene>
    <name evidence="2" type="ORF">AWB67_06823</name>
</gene>
<name>A0A158KW97_9BURK</name>
<evidence type="ECO:0000256" key="1">
    <source>
        <dbReference type="SAM" id="Phobius"/>
    </source>
</evidence>
<dbReference type="OrthoDB" id="9131721at2"/>
<dbReference type="EMBL" id="FCOL02000146">
    <property type="protein sequence ID" value="SAL84999.1"/>
    <property type="molecule type" value="Genomic_DNA"/>
</dbReference>
<organism evidence="2 3">
    <name type="scientific">Caballeronia terrestris</name>
    <dbReference type="NCBI Taxonomy" id="1226301"/>
    <lineage>
        <taxon>Bacteria</taxon>
        <taxon>Pseudomonadati</taxon>
        <taxon>Pseudomonadota</taxon>
        <taxon>Betaproteobacteria</taxon>
        <taxon>Burkholderiales</taxon>
        <taxon>Burkholderiaceae</taxon>
        <taxon>Caballeronia</taxon>
    </lineage>
</organism>
<reference evidence="2" key="1">
    <citation type="submission" date="2016-01" db="EMBL/GenBank/DDBJ databases">
        <authorList>
            <person name="Peeters C."/>
        </authorList>
    </citation>
    <scope>NUCLEOTIDE SEQUENCE [LARGE SCALE GENOMIC DNA]</scope>
    <source>
        <strain evidence="2">LMG 22937</strain>
    </source>
</reference>
<sequence>MFDTSTERTIIGSAIVLWFAHGWYLNTRLRNVHRKLDSILDNFDGLRTYLYENDPQFDDERDLLGELGNSLENGTVSFAGMNHMELTKQKEDSGRRTLDTRFAD</sequence>
<evidence type="ECO:0000313" key="2">
    <source>
        <dbReference type="EMBL" id="SAL84999.1"/>
    </source>
</evidence>
<evidence type="ECO:0000313" key="3">
    <source>
        <dbReference type="Proteomes" id="UP000054925"/>
    </source>
</evidence>
<keyword evidence="3" id="KW-1185">Reference proteome</keyword>